<dbReference type="PANTHER" id="PTHR12863:SF1">
    <property type="entry name" value="FATTY ACID 2-HYDROXYLASE"/>
    <property type="match status" value="1"/>
</dbReference>
<comment type="caution">
    <text evidence="16">The sequence shown here is derived from an EMBL/GenBank/DDBJ whole genome shotgun (WGS) entry which is preliminary data.</text>
</comment>
<evidence type="ECO:0000259" key="15">
    <source>
        <dbReference type="Pfam" id="PF04116"/>
    </source>
</evidence>
<proteinExistence type="predicted"/>
<evidence type="ECO:0000256" key="14">
    <source>
        <dbReference type="SAM" id="Phobius"/>
    </source>
</evidence>
<keyword evidence="17" id="KW-1185">Reference proteome</keyword>
<keyword evidence="3" id="KW-0444">Lipid biosynthesis</keyword>
<dbReference type="PANTHER" id="PTHR12863">
    <property type="entry name" value="FATTY ACID HYDROXYLASE"/>
    <property type="match status" value="1"/>
</dbReference>
<dbReference type="InterPro" id="IPR006694">
    <property type="entry name" value="Fatty_acid_hydroxylase"/>
</dbReference>
<sequence>MKKYESIRIFKNPVLESMTHVHPIIPLLLWTPFVIFLIYRSYFALGYTHFEMIICAISGLLIWTLTEYLLHRFVFHLKPIGPLTKRFVFLFHGLHHDDPNDPTRLVMPPVPAILIMALIWGFFSLFIPAYYLSGFMAFFTVGYLCYDYIHYATHHFKMTGRVGRYLKKFHLQHHFRHEKAKYGVSSPLWDYVFRTVTGEKEEGY</sequence>
<evidence type="ECO:0000256" key="1">
    <source>
        <dbReference type="ARBA" id="ARBA00001947"/>
    </source>
</evidence>
<evidence type="ECO:0000256" key="7">
    <source>
        <dbReference type="ARBA" id="ARBA00022832"/>
    </source>
</evidence>
<evidence type="ECO:0000256" key="12">
    <source>
        <dbReference type="ARBA" id="ARBA00023136"/>
    </source>
</evidence>
<evidence type="ECO:0000256" key="3">
    <source>
        <dbReference type="ARBA" id="ARBA00022516"/>
    </source>
</evidence>
<keyword evidence="8" id="KW-0862">Zinc</keyword>
<keyword evidence="5" id="KW-0479">Metal-binding</keyword>
<dbReference type="Pfam" id="PF04116">
    <property type="entry name" value="FA_hydroxylase"/>
    <property type="match status" value="1"/>
</dbReference>
<evidence type="ECO:0000256" key="4">
    <source>
        <dbReference type="ARBA" id="ARBA00022692"/>
    </source>
</evidence>
<dbReference type="Proteomes" id="UP000443582">
    <property type="component" value="Unassembled WGS sequence"/>
</dbReference>
<keyword evidence="11" id="KW-0443">Lipid metabolism</keyword>
<protein>
    <submittedName>
        <fullName evidence="16">Fatty acid hydroxylase</fullName>
    </submittedName>
</protein>
<dbReference type="EMBL" id="QDKL01000002">
    <property type="protein sequence ID" value="RZF21234.1"/>
    <property type="molecule type" value="Genomic_DNA"/>
</dbReference>
<feature type="transmembrane region" description="Helical" evidence="14">
    <location>
        <begin position="21"/>
        <end position="43"/>
    </location>
</feature>
<evidence type="ECO:0000256" key="2">
    <source>
        <dbReference type="ARBA" id="ARBA00004477"/>
    </source>
</evidence>
<evidence type="ECO:0000256" key="9">
    <source>
        <dbReference type="ARBA" id="ARBA00022989"/>
    </source>
</evidence>
<evidence type="ECO:0000256" key="10">
    <source>
        <dbReference type="ARBA" id="ARBA00023002"/>
    </source>
</evidence>
<keyword evidence="12 14" id="KW-0472">Membrane</keyword>
<dbReference type="RefSeq" id="WP_114706301.1">
    <property type="nucleotide sequence ID" value="NZ_QDKL01000002.1"/>
</dbReference>
<keyword evidence="9 14" id="KW-1133">Transmembrane helix</keyword>
<evidence type="ECO:0000256" key="13">
    <source>
        <dbReference type="ARBA" id="ARBA00023160"/>
    </source>
</evidence>
<evidence type="ECO:0000313" key="16">
    <source>
        <dbReference type="EMBL" id="RZF21234.1"/>
    </source>
</evidence>
<feature type="transmembrane region" description="Helical" evidence="14">
    <location>
        <begin position="49"/>
        <end position="70"/>
    </location>
</feature>
<keyword evidence="13" id="KW-0275">Fatty acid biosynthesis</keyword>
<comment type="subcellular location">
    <subcellularLocation>
        <location evidence="2">Endoplasmic reticulum membrane</location>
        <topology evidence="2">Multi-pass membrane protein</topology>
    </subcellularLocation>
</comment>
<feature type="transmembrane region" description="Helical" evidence="14">
    <location>
        <begin position="105"/>
        <end position="123"/>
    </location>
</feature>
<reference evidence="17" key="1">
    <citation type="journal article" date="2019" name="Int. J. Syst. Evol. Microbiol.">
        <title>Halobacteriovorax valvorus sp. nov., a novel prokaryotic predator isolated from coastal seawater of China.</title>
        <authorList>
            <person name="Chen M.-X."/>
        </authorList>
    </citation>
    <scope>NUCLEOTIDE SEQUENCE [LARGE SCALE GENOMIC DNA]</scope>
    <source>
        <strain evidence="17">BL9</strain>
    </source>
</reference>
<keyword evidence="10" id="KW-0560">Oxidoreductase</keyword>
<gene>
    <name evidence="16" type="ORF">DAY19_06005</name>
</gene>
<evidence type="ECO:0000313" key="17">
    <source>
        <dbReference type="Proteomes" id="UP000443582"/>
    </source>
</evidence>
<keyword evidence="7" id="KW-0276">Fatty acid metabolism</keyword>
<name>A0ABY0II61_9BACT</name>
<evidence type="ECO:0000256" key="5">
    <source>
        <dbReference type="ARBA" id="ARBA00022723"/>
    </source>
</evidence>
<organism evidence="16 17">
    <name type="scientific">Halobacteriovorax vibrionivorans</name>
    <dbReference type="NCBI Taxonomy" id="2152716"/>
    <lineage>
        <taxon>Bacteria</taxon>
        <taxon>Pseudomonadati</taxon>
        <taxon>Bdellovibrionota</taxon>
        <taxon>Bacteriovoracia</taxon>
        <taxon>Bacteriovoracales</taxon>
        <taxon>Halobacteriovoraceae</taxon>
        <taxon>Halobacteriovorax</taxon>
    </lineage>
</organism>
<evidence type="ECO:0000256" key="8">
    <source>
        <dbReference type="ARBA" id="ARBA00022833"/>
    </source>
</evidence>
<feature type="domain" description="Fatty acid hydroxylase" evidence="15">
    <location>
        <begin position="58"/>
        <end position="195"/>
    </location>
</feature>
<evidence type="ECO:0000256" key="6">
    <source>
        <dbReference type="ARBA" id="ARBA00022824"/>
    </source>
</evidence>
<evidence type="ECO:0000256" key="11">
    <source>
        <dbReference type="ARBA" id="ARBA00023098"/>
    </source>
</evidence>
<keyword evidence="6" id="KW-0256">Endoplasmic reticulum</keyword>
<dbReference type="InterPro" id="IPR014430">
    <property type="entry name" value="Scs7"/>
</dbReference>
<accession>A0ABY0II61</accession>
<keyword evidence="4 14" id="KW-0812">Transmembrane</keyword>
<comment type="cofactor">
    <cofactor evidence="1">
        <name>Zn(2+)</name>
        <dbReference type="ChEBI" id="CHEBI:29105"/>
    </cofactor>
</comment>